<dbReference type="Gene3D" id="3.40.50.300">
    <property type="entry name" value="P-loop containing nucleotide triphosphate hydrolases"/>
    <property type="match status" value="1"/>
</dbReference>
<dbReference type="InterPro" id="IPR003593">
    <property type="entry name" value="AAA+_ATPase"/>
</dbReference>
<dbReference type="PROSITE" id="PS50893">
    <property type="entry name" value="ABC_TRANSPORTER_2"/>
    <property type="match status" value="1"/>
</dbReference>
<dbReference type="GO" id="GO:0016887">
    <property type="term" value="F:ATP hydrolysis activity"/>
    <property type="evidence" value="ECO:0007669"/>
    <property type="project" value="InterPro"/>
</dbReference>
<keyword evidence="5" id="KW-0547">Nucleotide-binding</keyword>
<keyword evidence="6 10" id="KW-0067">ATP-binding</keyword>
<evidence type="ECO:0000256" key="2">
    <source>
        <dbReference type="ARBA" id="ARBA00005417"/>
    </source>
</evidence>
<evidence type="ECO:0000256" key="3">
    <source>
        <dbReference type="ARBA" id="ARBA00022448"/>
    </source>
</evidence>
<dbReference type="EMBL" id="LPXN01000097">
    <property type="protein sequence ID" value="KZD09508.1"/>
    <property type="molecule type" value="Genomic_DNA"/>
</dbReference>
<gene>
    <name evidence="10" type="ORF">AUP43_07120</name>
</gene>
<dbReference type="PROSITE" id="PS00211">
    <property type="entry name" value="ABC_TRANSPORTER_1"/>
    <property type="match status" value="1"/>
</dbReference>
<dbReference type="GO" id="GO:0005524">
    <property type="term" value="F:ATP binding"/>
    <property type="evidence" value="ECO:0007669"/>
    <property type="project" value="UniProtKB-KW"/>
</dbReference>
<dbReference type="InterPro" id="IPR050086">
    <property type="entry name" value="MetN_ABC_transporter-like"/>
</dbReference>
<dbReference type="PANTHER" id="PTHR43166:SF9">
    <property type="entry name" value="GLUTAMATE_ASPARTATE IMPORT ATP-BINDING PROTEIN GLTL"/>
    <property type="match status" value="1"/>
</dbReference>
<dbReference type="GO" id="GO:0015424">
    <property type="term" value="F:ABC-type amino acid transporter activity"/>
    <property type="evidence" value="ECO:0007669"/>
    <property type="project" value="InterPro"/>
</dbReference>
<reference evidence="10 11" key="1">
    <citation type="submission" date="2015-12" db="EMBL/GenBank/DDBJ databases">
        <title>Genome sequence of Oceanibaculum pacificum MCCC 1A02656.</title>
        <authorList>
            <person name="Lu L."/>
            <person name="Lai Q."/>
            <person name="Shao Z."/>
            <person name="Qian P."/>
        </authorList>
    </citation>
    <scope>NUCLEOTIDE SEQUENCE [LARGE SCALE GENOMIC DNA]</scope>
    <source>
        <strain evidence="10 11">MCCC 1A02656</strain>
    </source>
</reference>
<dbReference type="FunFam" id="3.40.50.300:FF:000020">
    <property type="entry name" value="Amino acid ABC transporter ATP-binding component"/>
    <property type="match status" value="1"/>
</dbReference>
<dbReference type="AlphaFoldDB" id="A0A154W7I8"/>
<comment type="caution">
    <text evidence="10">The sequence shown here is derived from an EMBL/GenBank/DDBJ whole genome shotgun (WGS) entry which is preliminary data.</text>
</comment>
<accession>A0A154W7I8</accession>
<evidence type="ECO:0000256" key="6">
    <source>
        <dbReference type="ARBA" id="ARBA00022840"/>
    </source>
</evidence>
<keyword evidence="4" id="KW-1003">Cell membrane</keyword>
<evidence type="ECO:0000256" key="1">
    <source>
        <dbReference type="ARBA" id="ARBA00004202"/>
    </source>
</evidence>
<dbReference type="RefSeq" id="WP_067554768.1">
    <property type="nucleotide sequence ID" value="NZ_LPXN01000097.1"/>
</dbReference>
<dbReference type="STRING" id="580166.AUP43_07120"/>
<evidence type="ECO:0000256" key="4">
    <source>
        <dbReference type="ARBA" id="ARBA00022475"/>
    </source>
</evidence>
<keyword evidence="11" id="KW-1185">Reference proteome</keyword>
<dbReference type="PIRSF" id="PIRSF039085">
    <property type="entry name" value="ABC_ATPase_HisP"/>
    <property type="match status" value="1"/>
</dbReference>
<evidence type="ECO:0000259" key="9">
    <source>
        <dbReference type="PROSITE" id="PS50893"/>
    </source>
</evidence>
<protein>
    <submittedName>
        <fullName evidence="10">Ectoine/hydroxyectoine ABC transporter ATP-binding protein EhuA</fullName>
    </submittedName>
</protein>
<evidence type="ECO:0000313" key="10">
    <source>
        <dbReference type="EMBL" id="KZD09508.1"/>
    </source>
</evidence>
<dbReference type="Pfam" id="PF00005">
    <property type="entry name" value="ABC_tran"/>
    <property type="match status" value="1"/>
</dbReference>
<comment type="subcellular location">
    <subcellularLocation>
        <location evidence="1">Cell membrane</location>
        <topology evidence="1">Peripheral membrane protein</topology>
    </subcellularLocation>
</comment>
<proteinExistence type="inferred from homology"/>
<dbReference type="SMART" id="SM00382">
    <property type="entry name" value="AAA"/>
    <property type="match status" value="1"/>
</dbReference>
<keyword evidence="7" id="KW-0029">Amino-acid transport</keyword>
<sequence length="256" mass="28333">MSTSKPLVRAEKVDKWFGRHQVLKGVSLTVEKGEVVSIIGPSGSGKSTFLRCVNQLETYQEGRLYVGDQLIGYEEQNGRLVALNNRQIVAQRRHIGMVFQQFNLFWHMTVLENIVEAPIMVLGQSREQATAKAMELLARVGLAEKAHAYPMKLSGGQQQRAAIARALAMNPELMLFDEPTSALDPETTGEVLAVIGELAKTGMTMIIVTHEMGFARQVSDRIVLMEDGMIQHEGPPEAFFGEGQSPRLKAFLSTIH</sequence>
<name>A0A154W7I8_9PROT</name>
<dbReference type="InterPro" id="IPR017871">
    <property type="entry name" value="ABC_transporter-like_CS"/>
</dbReference>
<evidence type="ECO:0000256" key="7">
    <source>
        <dbReference type="ARBA" id="ARBA00022970"/>
    </source>
</evidence>
<dbReference type="GO" id="GO:0005886">
    <property type="term" value="C:plasma membrane"/>
    <property type="evidence" value="ECO:0007669"/>
    <property type="project" value="UniProtKB-SubCell"/>
</dbReference>
<keyword evidence="8" id="KW-0472">Membrane</keyword>
<dbReference type="InterPro" id="IPR003439">
    <property type="entry name" value="ABC_transporter-like_ATP-bd"/>
</dbReference>
<evidence type="ECO:0000256" key="8">
    <source>
        <dbReference type="ARBA" id="ARBA00023136"/>
    </source>
</evidence>
<evidence type="ECO:0000256" key="5">
    <source>
        <dbReference type="ARBA" id="ARBA00022741"/>
    </source>
</evidence>
<dbReference type="InterPro" id="IPR030679">
    <property type="entry name" value="ABC_ATPase_HisP-typ"/>
</dbReference>
<organism evidence="10 11">
    <name type="scientific">Oceanibaculum pacificum</name>
    <dbReference type="NCBI Taxonomy" id="580166"/>
    <lineage>
        <taxon>Bacteria</taxon>
        <taxon>Pseudomonadati</taxon>
        <taxon>Pseudomonadota</taxon>
        <taxon>Alphaproteobacteria</taxon>
        <taxon>Rhodospirillales</taxon>
        <taxon>Oceanibaculaceae</taxon>
        <taxon>Oceanibaculum</taxon>
    </lineage>
</organism>
<keyword evidence="3" id="KW-0813">Transport</keyword>
<comment type="similarity">
    <text evidence="2">Belongs to the ABC transporter superfamily.</text>
</comment>
<dbReference type="InterPro" id="IPR027417">
    <property type="entry name" value="P-loop_NTPase"/>
</dbReference>
<feature type="domain" description="ABC transporter" evidence="9">
    <location>
        <begin position="8"/>
        <end position="252"/>
    </location>
</feature>
<dbReference type="CDD" id="cd03262">
    <property type="entry name" value="ABC_HisP_GlnQ"/>
    <property type="match status" value="1"/>
</dbReference>
<dbReference type="Proteomes" id="UP000076400">
    <property type="component" value="Unassembled WGS sequence"/>
</dbReference>
<evidence type="ECO:0000313" key="11">
    <source>
        <dbReference type="Proteomes" id="UP000076400"/>
    </source>
</evidence>
<dbReference type="PANTHER" id="PTHR43166">
    <property type="entry name" value="AMINO ACID IMPORT ATP-BINDING PROTEIN"/>
    <property type="match status" value="1"/>
</dbReference>
<dbReference type="SUPFAM" id="SSF52540">
    <property type="entry name" value="P-loop containing nucleoside triphosphate hydrolases"/>
    <property type="match status" value="1"/>
</dbReference>